<protein>
    <submittedName>
        <fullName evidence="1">Uncharacterized protein</fullName>
    </submittedName>
</protein>
<sequence length="57" mass="6179">MNGRLTFYVTVVCENQGEIIAEYEAEIGHRIDGVFPNLNGDDGTDECQLCADAAQTA</sequence>
<accession>A0ABT4TIP1</accession>
<proteinExistence type="predicted"/>
<dbReference type="EMBL" id="JAQFWP010000012">
    <property type="protein sequence ID" value="MDA2804572.1"/>
    <property type="molecule type" value="Genomic_DNA"/>
</dbReference>
<keyword evidence="2" id="KW-1185">Reference proteome</keyword>
<reference evidence="1" key="1">
    <citation type="submission" date="2023-01" db="EMBL/GenBank/DDBJ databases">
        <title>Draft genome sequence of Nocardiopsis sp. LSu2-4 isolated from halophytes.</title>
        <authorList>
            <person name="Duangmal K."/>
            <person name="Chantavorakit T."/>
        </authorList>
    </citation>
    <scope>NUCLEOTIDE SEQUENCE</scope>
    <source>
        <strain evidence="1">LSu2-4</strain>
    </source>
</reference>
<dbReference type="Proteomes" id="UP001165685">
    <property type="component" value="Unassembled WGS sequence"/>
</dbReference>
<evidence type="ECO:0000313" key="1">
    <source>
        <dbReference type="EMBL" id="MDA2804572.1"/>
    </source>
</evidence>
<name>A0ABT4TIP1_9ACTN</name>
<evidence type="ECO:0000313" key="2">
    <source>
        <dbReference type="Proteomes" id="UP001165685"/>
    </source>
</evidence>
<gene>
    <name evidence="1" type="ORF">O4U47_08615</name>
</gene>
<dbReference type="RefSeq" id="WP_270677136.1">
    <property type="nucleotide sequence ID" value="NZ_JAQFWP010000012.1"/>
</dbReference>
<comment type="caution">
    <text evidence="1">The sequence shown here is derived from an EMBL/GenBank/DDBJ whole genome shotgun (WGS) entry which is preliminary data.</text>
</comment>
<organism evidence="1 2">
    <name type="scientific">Nocardiopsis suaedae</name>
    <dbReference type="NCBI Taxonomy" id="3018444"/>
    <lineage>
        <taxon>Bacteria</taxon>
        <taxon>Bacillati</taxon>
        <taxon>Actinomycetota</taxon>
        <taxon>Actinomycetes</taxon>
        <taxon>Streptosporangiales</taxon>
        <taxon>Nocardiopsidaceae</taxon>
        <taxon>Nocardiopsis</taxon>
    </lineage>
</organism>